<evidence type="ECO:0000256" key="7">
    <source>
        <dbReference type="ARBA" id="ARBA00042896"/>
    </source>
</evidence>
<dbReference type="EC" id="1.16.3.4" evidence="5"/>
<dbReference type="Pfam" id="PF07731">
    <property type="entry name" value="Cu-oxidase_2"/>
    <property type="match status" value="1"/>
</dbReference>
<comment type="caution">
    <text evidence="13">The sequence shown here is derived from an EMBL/GenBank/DDBJ whole genome shotgun (WGS) entry which is preliminary data.</text>
</comment>
<dbReference type="Pfam" id="PF07732">
    <property type="entry name" value="Cu-oxidase_3"/>
    <property type="match status" value="1"/>
</dbReference>
<evidence type="ECO:0000256" key="10">
    <source>
        <dbReference type="SAM" id="MobiDB-lite"/>
    </source>
</evidence>
<keyword evidence="14" id="KW-1185">Reference proteome</keyword>
<reference evidence="14" key="1">
    <citation type="journal article" date="2019" name="Int. J. Syst. Evol. Microbiol.">
        <title>The Global Catalogue of Microorganisms (GCM) 10K type strain sequencing project: providing services to taxonomists for standard genome sequencing and annotation.</title>
        <authorList>
            <consortium name="The Broad Institute Genomics Platform"/>
            <consortium name="The Broad Institute Genome Sequencing Center for Infectious Disease"/>
            <person name="Wu L."/>
            <person name="Ma J."/>
        </authorList>
    </citation>
    <scope>NUCLEOTIDE SEQUENCE [LARGE SCALE GENOMIC DNA]</scope>
    <source>
        <strain evidence="14">CGMCC 4.1469</strain>
    </source>
</reference>
<evidence type="ECO:0000256" key="1">
    <source>
        <dbReference type="ARBA" id="ARBA00010609"/>
    </source>
</evidence>
<dbReference type="InterPro" id="IPR006311">
    <property type="entry name" value="TAT_signal"/>
</dbReference>
<dbReference type="InterPro" id="IPR002355">
    <property type="entry name" value="Cu_oxidase_Cu_BS"/>
</dbReference>
<sequence length="554" mass="60038">MRRRRFLGLGAAVMGAGALGAFTLPAAARLLAEGLPGRLLDSAVELPQPFQVPLPVPQVLRPVRTDGTTDHYEITQQVARLEILPGLRTEMWTYGGSYPGPTVAVRSGRQAVVRHRNELPVPSVVHLHGGHTPAESDGYPIDLILPAATGHPSGAGPAPGTSRAAHPAGAVGASDRSGRTGTAGMAGMPGTAGMPGMPFGRTTDGDRTYTYPGRQRAATLWYHDHRMGFTGPGIWRGLAGFHLVLDDEDDALPLPRGDRDLPLMLADRSFAEDGSFLYPAVDSALAVPGVTDEYMNGVLGDVILVNGAPWPRLEVDRARYRLRLLNASNARLYRLELDPQPAGGDALVQIAGDGGLLEAPVAHDAVEIAPAERFEIVVDFARFAPGTSVRLVNRFGSERTAEVMRFDVSSRTVTDDSTVPERLCSLERLDPELAVTTRRFGFRRSRSSGWTINNQGYEPGRAVANPALGSTEIWRFFTDVHHPVHLHLDHFQVLSRNGAAPGPYDAGWKDTVDLRPAESVEVLVRFTDYPGTYMLHCHNLEHEDMAMMADFVVE</sequence>
<dbReference type="SUPFAM" id="SSF49503">
    <property type="entry name" value="Cupredoxins"/>
    <property type="match status" value="3"/>
</dbReference>
<dbReference type="Proteomes" id="UP001596067">
    <property type="component" value="Unassembled WGS sequence"/>
</dbReference>
<evidence type="ECO:0000256" key="3">
    <source>
        <dbReference type="ARBA" id="ARBA00022723"/>
    </source>
</evidence>
<dbReference type="InterPro" id="IPR011706">
    <property type="entry name" value="Cu-oxidase_C"/>
</dbReference>
<evidence type="ECO:0000256" key="5">
    <source>
        <dbReference type="ARBA" id="ARBA00038978"/>
    </source>
</evidence>
<dbReference type="PROSITE" id="PS51318">
    <property type="entry name" value="TAT"/>
    <property type="match status" value="1"/>
</dbReference>
<evidence type="ECO:0000259" key="12">
    <source>
        <dbReference type="Pfam" id="PF07732"/>
    </source>
</evidence>
<evidence type="ECO:0000313" key="14">
    <source>
        <dbReference type="Proteomes" id="UP001596067"/>
    </source>
</evidence>
<keyword evidence="3" id="KW-0479">Metal-binding</keyword>
<proteinExistence type="inferred from homology"/>
<comment type="subunit">
    <text evidence="2">Monomer.</text>
</comment>
<evidence type="ECO:0000256" key="2">
    <source>
        <dbReference type="ARBA" id="ARBA00011245"/>
    </source>
</evidence>
<feature type="domain" description="Plastocyanin-like" evidence="12">
    <location>
        <begin position="82"/>
        <end position="140"/>
    </location>
</feature>
<dbReference type="RefSeq" id="WP_313766156.1">
    <property type="nucleotide sequence ID" value="NZ_BAAAVH010000054.1"/>
</dbReference>
<evidence type="ECO:0000256" key="4">
    <source>
        <dbReference type="ARBA" id="ARBA00023002"/>
    </source>
</evidence>
<keyword evidence="4" id="KW-0560">Oxidoreductase</keyword>
<name>A0ABW1F6F4_9ACTN</name>
<dbReference type="InterPro" id="IPR011707">
    <property type="entry name" value="Cu-oxidase-like_N"/>
</dbReference>
<protein>
    <recommendedName>
        <fullName evidence="6">Multicopper oxidase CueO</fullName>
        <ecNumber evidence="5">1.16.3.4</ecNumber>
    </recommendedName>
    <alternativeName>
        <fullName evidence="7">Copper efflux oxidase</fullName>
    </alternativeName>
    <alternativeName>
        <fullName evidence="8">Cuprous oxidase</fullName>
    </alternativeName>
</protein>
<evidence type="ECO:0000256" key="6">
    <source>
        <dbReference type="ARBA" id="ARBA00041027"/>
    </source>
</evidence>
<feature type="region of interest" description="Disordered" evidence="10">
    <location>
        <begin position="150"/>
        <end position="181"/>
    </location>
</feature>
<accession>A0ABW1F6F4</accession>
<evidence type="ECO:0000259" key="11">
    <source>
        <dbReference type="Pfam" id="PF07731"/>
    </source>
</evidence>
<dbReference type="EMBL" id="JBHSOD010000064">
    <property type="protein sequence ID" value="MFC5889781.1"/>
    <property type="molecule type" value="Genomic_DNA"/>
</dbReference>
<comment type="similarity">
    <text evidence="1">Belongs to the multicopper oxidase family.</text>
</comment>
<dbReference type="PANTHER" id="PTHR48267:SF1">
    <property type="entry name" value="BILIRUBIN OXIDASE"/>
    <property type="match status" value="1"/>
</dbReference>
<evidence type="ECO:0000313" key="13">
    <source>
        <dbReference type="EMBL" id="MFC5889781.1"/>
    </source>
</evidence>
<dbReference type="PROSITE" id="PS00080">
    <property type="entry name" value="MULTICOPPER_OXIDASE2"/>
    <property type="match status" value="1"/>
</dbReference>
<dbReference type="Gene3D" id="2.60.40.420">
    <property type="entry name" value="Cupredoxins - blue copper proteins"/>
    <property type="match status" value="3"/>
</dbReference>
<dbReference type="CDD" id="cd14448">
    <property type="entry name" value="CuRO_2_BOD_CotA_like"/>
    <property type="match status" value="1"/>
</dbReference>
<evidence type="ECO:0000256" key="8">
    <source>
        <dbReference type="ARBA" id="ARBA00043090"/>
    </source>
</evidence>
<feature type="domain" description="Plastocyanin-like" evidence="11">
    <location>
        <begin position="448"/>
        <end position="554"/>
    </location>
</feature>
<dbReference type="PANTHER" id="PTHR48267">
    <property type="entry name" value="CUPREDOXIN SUPERFAMILY PROTEIN"/>
    <property type="match status" value="1"/>
</dbReference>
<dbReference type="InterPro" id="IPR008972">
    <property type="entry name" value="Cupredoxin"/>
</dbReference>
<dbReference type="InterPro" id="IPR045087">
    <property type="entry name" value="Cu-oxidase_fam"/>
</dbReference>
<evidence type="ECO:0000256" key="9">
    <source>
        <dbReference type="ARBA" id="ARBA00048092"/>
    </source>
</evidence>
<organism evidence="13 14">
    <name type="scientific">Kitasatospora aburaviensis</name>
    <dbReference type="NCBI Taxonomy" id="67265"/>
    <lineage>
        <taxon>Bacteria</taxon>
        <taxon>Bacillati</taxon>
        <taxon>Actinomycetota</taxon>
        <taxon>Actinomycetes</taxon>
        <taxon>Kitasatosporales</taxon>
        <taxon>Streptomycetaceae</taxon>
        <taxon>Kitasatospora</taxon>
    </lineage>
</organism>
<gene>
    <name evidence="13" type="ORF">ACFP0N_32915</name>
</gene>
<comment type="catalytic activity">
    <reaction evidence="9">
        <text>4 Cu(+) + O2 + 4 H(+) = 4 Cu(2+) + 2 H2O</text>
        <dbReference type="Rhea" id="RHEA:30083"/>
        <dbReference type="ChEBI" id="CHEBI:15377"/>
        <dbReference type="ChEBI" id="CHEBI:15378"/>
        <dbReference type="ChEBI" id="CHEBI:15379"/>
        <dbReference type="ChEBI" id="CHEBI:29036"/>
        <dbReference type="ChEBI" id="CHEBI:49552"/>
        <dbReference type="EC" id="1.16.3.4"/>
    </reaction>
    <physiologicalReaction direction="left-to-right" evidence="9">
        <dbReference type="Rhea" id="RHEA:30084"/>
    </physiologicalReaction>
</comment>